<evidence type="ECO:0000313" key="3">
    <source>
        <dbReference type="Proteomes" id="UP000321408"/>
    </source>
</evidence>
<dbReference type="GeneID" id="41329552"/>
<dbReference type="InterPro" id="IPR029063">
    <property type="entry name" value="SAM-dependent_MTases_sf"/>
</dbReference>
<dbReference type="InterPro" id="IPR013216">
    <property type="entry name" value="Methyltransf_11"/>
</dbReference>
<gene>
    <name evidence="2" type="ORF">DSAG12_01558</name>
</gene>
<dbReference type="AlphaFoldDB" id="A0A5B9D9P4"/>
<evidence type="ECO:0000259" key="1">
    <source>
        <dbReference type="Pfam" id="PF08241"/>
    </source>
</evidence>
<dbReference type="EMBL" id="CP042905">
    <property type="protein sequence ID" value="QEE15731.1"/>
    <property type="molecule type" value="Genomic_DNA"/>
</dbReference>
<proteinExistence type="predicted"/>
<name>A0A5B9D9P4_9ARCH</name>
<dbReference type="CDD" id="cd02440">
    <property type="entry name" value="AdoMet_MTases"/>
    <property type="match status" value="1"/>
</dbReference>
<feature type="domain" description="Methyltransferase type 11" evidence="1">
    <location>
        <begin position="53"/>
        <end position="142"/>
    </location>
</feature>
<keyword evidence="2" id="KW-0489">Methyltransferase</keyword>
<evidence type="ECO:0000313" key="2">
    <source>
        <dbReference type="EMBL" id="QEE15731.1"/>
    </source>
</evidence>
<keyword evidence="3" id="KW-1185">Reference proteome</keyword>
<dbReference type="Proteomes" id="UP000321408">
    <property type="component" value="Chromosome"/>
</dbReference>
<reference evidence="2 3" key="2">
    <citation type="journal article" date="2024" name="Int. J. Syst. Evol. Microbiol.">
        <title>Promethearchaeum syntrophicum gen. nov., sp. nov., an anaerobic, obligately syntrophic archaeon, the first isolate of the lineage 'Asgard' archaea, and proposal of the new archaeal phylum Promethearchaeota phyl. nov. and kingdom Promethearchaeati regn. nov.</title>
        <authorList>
            <person name="Imachi H."/>
            <person name="Nobu M.K."/>
            <person name="Kato S."/>
            <person name="Takaki Y."/>
            <person name="Miyazaki M."/>
            <person name="Miyata M."/>
            <person name="Ogawara M."/>
            <person name="Saito Y."/>
            <person name="Sakai S."/>
            <person name="Tahara Y.O."/>
            <person name="Takano Y."/>
            <person name="Tasumi E."/>
            <person name="Uematsu K."/>
            <person name="Yoshimura T."/>
            <person name="Itoh T."/>
            <person name="Ohkuma M."/>
            <person name="Takai K."/>
        </authorList>
    </citation>
    <scope>NUCLEOTIDE SEQUENCE [LARGE SCALE GENOMIC DNA]</scope>
    <source>
        <strain evidence="2 3">MK-D1</strain>
    </source>
</reference>
<accession>A0A5B9D9P4</accession>
<keyword evidence="2" id="KW-0808">Transferase</keyword>
<sequence>MPLELARKKEFYDKHLNFTDRTLIDYNISPGTMAKFNIIKERIGSNHHFKTGLEVGCSGNSFIHFLNNVDHRILLDIAHKPLIPYANYLRYHPSEGTLTQIPYKDNSFDLVVGLDVIEHIYDDGYAASEMIRVLQPKGLLVVSVPHRMKYYSHQDVLIGHYRRYELDQLRNLFISRGLEELTYFGVYGQAMRVQLYQAANPDKMEADLQNLRKKYISNPVFRRIYDKIVKFGSKCMKIDANFQPLRNIMNICIIFRKPS</sequence>
<dbReference type="SUPFAM" id="SSF53335">
    <property type="entry name" value="S-adenosyl-L-methionine-dependent methyltransferases"/>
    <property type="match status" value="1"/>
</dbReference>
<dbReference type="RefSeq" id="WP_162306630.1">
    <property type="nucleotide sequence ID" value="NZ_CP042905.2"/>
</dbReference>
<dbReference type="Pfam" id="PF08241">
    <property type="entry name" value="Methyltransf_11"/>
    <property type="match status" value="1"/>
</dbReference>
<dbReference type="GO" id="GO:0008757">
    <property type="term" value="F:S-adenosylmethionine-dependent methyltransferase activity"/>
    <property type="evidence" value="ECO:0007669"/>
    <property type="project" value="InterPro"/>
</dbReference>
<dbReference type="OrthoDB" id="1018at2157"/>
<dbReference type="KEGG" id="psyt:DSAG12_01558"/>
<organism evidence="2 3">
    <name type="scientific">Promethearchaeum syntrophicum</name>
    <dbReference type="NCBI Taxonomy" id="2594042"/>
    <lineage>
        <taxon>Archaea</taxon>
        <taxon>Promethearchaeati</taxon>
        <taxon>Promethearchaeota</taxon>
        <taxon>Promethearchaeia</taxon>
        <taxon>Promethearchaeales</taxon>
        <taxon>Promethearchaeaceae</taxon>
        <taxon>Promethearchaeum</taxon>
    </lineage>
</organism>
<dbReference type="EC" id="2.1.1.-" evidence="2"/>
<protein>
    <submittedName>
        <fullName evidence="2">Class I SAM-dependent methyltransferase</fullName>
        <ecNumber evidence="2">2.1.1.-</ecNumber>
    </submittedName>
</protein>
<reference evidence="2 3" key="1">
    <citation type="journal article" date="2020" name="Nature">
        <title>Isolation of an archaeon at the prokaryote-eukaryote interface.</title>
        <authorList>
            <person name="Imachi H."/>
            <person name="Nobu M.K."/>
            <person name="Nakahara N."/>
            <person name="Morono Y."/>
            <person name="Ogawara M."/>
            <person name="Takaki Y."/>
            <person name="Takano Y."/>
            <person name="Uematsu K."/>
            <person name="Ikuta T."/>
            <person name="Ito M."/>
            <person name="Matsui Y."/>
            <person name="Miyazaki M."/>
            <person name="Murata K."/>
            <person name="Saito Y."/>
            <person name="Sakai S."/>
            <person name="Song C."/>
            <person name="Tasumi E."/>
            <person name="Yamanaka Y."/>
            <person name="Yamaguchi T."/>
            <person name="Kamagata Y."/>
            <person name="Tamaki H."/>
            <person name="Takai K."/>
        </authorList>
    </citation>
    <scope>NUCLEOTIDE SEQUENCE [LARGE SCALE GENOMIC DNA]</scope>
    <source>
        <strain evidence="2 3">MK-D1</strain>
    </source>
</reference>
<dbReference type="Gene3D" id="3.40.50.150">
    <property type="entry name" value="Vaccinia Virus protein VP39"/>
    <property type="match status" value="1"/>
</dbReference>